<feature type="transmembrane region" description="Helical" evidence="1">
    <location>
        <begin position="62"/>
        <end position="85"/>
    </location>
</feature>
<reference evidence="2 3" key="1">
    <citation type="submission" date="2017-09" db="EMBL/GenBank/DDBJ databases">
        <title>Comparative genomics of rhizobia isolated from Phaseolus vulgaris in China.</title>
        <authorList>
            <person name="Tong W."/>
        </authorList>
    </citation>
    <scope>NUCLEOTIDE SEQUENCE [LARGE SCALE GENOMIC DNA]</scope>
    <source>
        <strain evidence="2 3">Y27</strain>
    </source>
</reference>
<feature type="transmembrane region" description="Helical" evidence="1">
    <location>
        <begin position="31"/>
        <end position="50"/>
    </location>
</feature>
<dbReference type="Proteomes" id="UP000219972">
    <property type="component" value="Unassembled WGS sequence"/>
</dbReference>
<organism evidence="2 3">
    <name type="scientific">Rhizobium anhuiense</name>
    <dbReference type="NCBI Taxonomy" id="1184720"/>
    <lineage>
        <taxon>Bacteria</taxon>
        <taxon>Pseudomonadati</taxon>
        <taxon>Pseudomonadota</taxon>
        <taxon>Alphaproteobacteria</taxon>
        <taxon>Hyphomicrobiales</taxon>
        <taxon>Rhizobiaceae</taxon>
        <taxon>Rhizobium/Agrobacterium group</taxon>
        <taxon>Rhizobium</taxon>
    </lineage>
</organism>
<proteinExistence type="predicted"/>
<keyword evidence="3" id="KW-1185">Reference proteome</keyword>
<name>A0ABX4JGH0_9HYPH</name>
<keyword evidence="1" id="KW-1133">Transmembrane helix</keyword>
<comment type="caution">
    <text evidence="2">The sequence shown here is derived from an EMBL/GenBank/DDBJ whole genome shotgun (WGS) entry which is preliminary data.</text>
</comment>
<protein>
    <recommendedName>
        <fullName evidence="4">DUF2269 family protein</fullName>
    </recommendedName>
</protein>
<evidence type="ECO:0008006" key="4">
    <source>
        <dbReference type="Google" id="ProtNLM"/>
    </source>
</evidence>
<gene>
    <name evidence="2" type="ORF">CO662_03610</name>
</gene>
<keyword evidence="1" id="KW-0812">Transmembrane</keyword>
<evidence type="ECO:0000313" key="3">
    <source>
        <dbReference type="Proteomes" id="UP000219972"/>
    </source>
</evidence>
<sequence>MSLFGKRHHDAQVILLNRRVSAVGEDFRVRVLTIFGILVGALSTAAIAVLTQPFEVAPIAKWLFILVGAPALALLIHMGVGKLYFSAKGEGPYGPPPPKSRIPKYHEPKRIFPWVPYTNLFTVFMTFCVLLMSGIR</sequence>
<accession>A0ABX4JGH0</accession>
<dbReference type="EMBL" id="NWSL01000001">
    <property type="protein sequence ID" value="PDS53917.1"/>
    <property type="molecule type" value="Genomic_DNA"/>
</dbReference>
<evidence type="ECO:0000256" key="1">
    <source>
        <dbReference type="SAM" id="Phobius"/>
    </source>
</evidence>
<evidence type="ECO:0000313" key="2">
    <source>
        <dbReference type="EMBL" id="PDS53917.1"/>
    </source>
</evidence>
<keyword evidence="1" id="KW-0472">Membrane</keyword>
<feature type="transmembrane region" description="Helical" evidence="1">
    <location>
        <begin position="114"/>
        <end position="135"/>
    </location>
</feature>